<feature type="transmembrane region" description="Helical" evidence="6">
    <location>
        <begin position="423"/>
        <end position="444"/>
    </location>
</feature>
<sequence>MQVMGVMVFRGLRMNIRVNAGARLDRLPVGPFHTRVLWLVGLGMFFDSFDNTLSSSVLATMLHSGWSTLQLNSIFMSATFVGLTIGAGLAGWLSDRFGRRFAYQFNLAIFGGMALVSAFAPSMPWLIAFRFVMGLGMGAEYVMGYGLIIEFVPPTHRGRYLGLLALIGGSGVFVTSVVAALIIPLVGWRPMFVIGGIGTLWVWWMRRHLPESPRWLERVGRTVEAEQVVQAIEKEAGVTEPLPYGLQTPAKEPHWVPFSTLFSRPVIRRTLLAIVINVICLFGSYSLTGWMPTFFVRQGMSVTHSLGFNAAMMGGWIAGPLFLSYISDRLGRRAAIMLFAAACACLGAIYPFLTSSVAIILCGFLLVSAVAIFLTLGLGMTPELFPTEYRFRGGGVAQMFGRLALIGSPFVVLGLFNRFGITGVVGAISGAYVFIAILVMVAGIETNQQSLEALEPEEHPEPSEAFPQPATRR</sequence>
<feature type="transmembrane region" description="Helical" evidence="6">
    <location>
        <begin position="399"/>
        <end position="417"/>
    </location>
</feature>
<dbReference type="PROSITE" id="PS00216">
    <property type="entry name" value="SUGAR_TRANSPORT_1"/>
    <property type="match status" value="1"/>
</dbReference>
<evidence type="ECO:0000256" key="5">
    <source>
        <dbReference type="SAM" id="MobiDB-lite"/>
    </source>
</evidence>
<feature type="transmembrane region" description="Helical" evidence="6">
    <location>
        <begin position="334"/>
        <end position="352"/>
    </location>
</feature>
<accession>A0A6J5CLJ8</accession>
<evidence type="ECO:0000259" key="7">
    <source>
        <dbReference type="PROSITE" id="PS50850"/>
    </source>
</evidence>
<dbReference type="InterPro" id="IPR005829">
    <property type="entry name" value="Sugar_transporter_CS"/>
</dbReference>
<dbReference type="Gene3D" id="1.20.1250.20">
    <property type="entry name" value="MFS general substrate transporter like domains"/>
    <property type="match status" value="1"/>
</dbReference>
<dbReference type="GO" id="GO:0046943">
    <property type="term" value="F:carboxylic acid transmembrane transporter activity"/>
    <property type="evidence" value="ECO:0007669"/>
    <property type="project" value="TreeGrafter"/>
</dbReference>
<feature type="transmembrane region" description="Helical" evidence="6">
    <location>
        <begin position="358"/>
        <end position="378"/>
    </location>
</feature>
<feature type="transmembrane region" description="Helical" evidence="6">
    <location>
        <begin position="126"/>
        <end position="148"/>
    </location>
</feature>
<feature type="transmembrane region" description="Helical" evidence="6">
    <location>
        <begin position="101"/>
        <end position="120"/>
    </location>
</feature>
<dbReference type="PROSITE" id="PS00217">
    <property type="entry name" value="SUGAR_TRANSPORT_2"/>
    <property type="match status" value="1"/>
</dbReference>
<keyword evidence="4 6" id="KW-0472">Membrane</keyword>
<feature type="transmembrane region" description="Helical" evidence="6">
    <location>
        <begin position="270"/>
        <end position="288"/>
    </location>
</feature>
<dbReference type="Proteomes" id="UP000494205">
    <property type="component" value="Unassembled WGS sequence"/>
</dbReference>
<dbReference type="InterPro" id="IPR011701">
    <property type="entry name" value="MFS"/>
</dbReference>
<dbReference type="SUPFAM" id="SSF103473">
    <property type="entry name" value="MFS general substrate transporter"/>
    <property type="match status" value="1"/>
</dbReference>
<feature type="region of interest" description="Disordered" evidence="5">
    <location>
        <begin position="452"/>
        <end position="473"/>
    </location>
</feature>
<feature type="transmembrane region" description="Helical" evidence="6">
    <location>
        <begin position="188"/>
        <end position="205"/>
    </location>
</feature>
<dbReference type="InterPro" id="IPR020846">
    <property type="entry name" value="MFS_dom"/>
</dbReference>
<dbReference type="PROSITE" id="PS50850">
    <property type="entry name" value="MFS"/>
    <property type="match status" value="1"/>
</dbReference>
<evidence type="ECO:0000256" key="4">
    <source>
        <dbReference type="ARBA" id="ARBA00023136"/>
    </source>
</evidence>
<evidence type="ECO:0000256" key="6">
    <source>
        <dbReference type="SAM" id="Phobius"/>
    </source>
</evidence>
<reference evidence="8 9" key="1">
    <citation type="submission" date="2020-04" db="EMBL/GenBank/DDBJ databases">
        <authorList>
            <person name="De Canck E."/>
        </authorList>
    </citation>
    <scope>NUCLEOTIDE SEQUENCE [LARGE SCALE GENOMIC DNA]</scope>
    <source>
        <strain evidence="8 9">LMG 27174</strain>
    </source>
</reference>
<evidence type="ECO:0000256" key="1">
    <source>
        <dbReference type="ARBA" id="ARBA00004141"/>
    </source>
</evidence>
<dbReference type="CDD" id="cd17316">
    <property type="entry name" value="MFS_SV2_like"/>
    <property type="match status" value="1"/>
</dbReference>
<evidence type="ECO:0000256" key="2">
    <source>
        <dbReference type="ARBA" id="ARBA00022692"/>
    </source>
</evidence>
<dbReference type="GO" id="GO:0005886">
    <property type="term" value="C:plasma membrane"/>
    <property type="evidence" value="ECO:0007669"/>
    <property type="project" value="TreeGrafter"/>
</dbReference>
<keyword evidence="3 6" id="KW-1133">Transmembrane helix</keyword>
<feature type="transmembrane region" description="Helical" evidence="6">
    <location>
        <begin position="308"/>
        <end position="327"/>
    </location>
</feature>
<proteinExistence type="predicted"/>
<feature type="domain" description="Major facilitator superfamily (MFS) profile" evidence="7">
    <location>
        <begin position="36"/>
        <end position="448"/>
    </location>
</feature>
<organism evidence="8 9">
    <name type="scientific">Paraburkholderia rhynchosiae</name>
    <dbReference type="NCBI Taxonomy" id="487049"/>
    <lineage>
        <taxon>Bacteria</taxon>
        <taxon>Pseudomonadati</taxon>
        <taxon>Pseudomonadota</taxon>
        <taxon>Betaproteobacteria</taxon>
        <taxon>Burkholderiales</taxon>
        <taxon>Burkholderiaceae</taxon>
        <taxon>Paraburkholderia</taxon>
    </lineage>
</organism>
<dbReference type="PANTHER" id="PTHR23508">
    <property type="entry name" value="CARBOXYLIC ACID TRANSPORTER PROTEIN HOMOLOG"/>
    <property type="match status" value="1"/>
</dbReference>
<feature type="transmembrane region" description="Helical" evidence="6">
    <location>
        <begin position="160"/>
        <end position="182"/>
    </location>
</feature>
<dbReference type="Pfam" id="PF07690">
    <property type="entry name" value="MFS_1"/>
    <property type="match status" value="1"/>
</dbReference>
<evidence type="ECO:0000313" key="9">
    <source>
        <dbReference type="Proteomes" id="UP000494205"/>
    </source>
</evidence>
<name>A0A6J5CLJ8_9BURK</name>
<dbReference type="EMBL" id="CADIJZ010000042">
    <property type="protein sequence ID" value="CAB3740125.1"/>
    <property type="molecule type" value="Genomic_DNA"/>
</dbReference>
<feature type="transmembrane region" description="Helical" evidence="6">
    <location>
        <begin position="74"/>
        <end position="94"/>
    </location>
</feature>
<evidence type="ECO:0000256" key="3">
    <source>
        <dbReference type="ARBA" id="ARBA00022989"/>
    </source>
</evidence>
<gene>
    <name evidence="8" type="primary">ydjE_3</name>
    <name evidence="8" type="ORF">LMG27174_06619</name>
</gene>
<protein>
    <submittedName>
        <fullName evidence="8">Inner membrane metabolite transport protein YdjE</fullName>
    </submittedName>
</protein>
<dbReference type="AlphaFoldDB" id="A0A6J5CLJ8"/>
<comment type="subcellular location">
    <subcellularLocation>
        <location evidence="1">Membrane</location>
        <topology evidence="1">Multi-pass membrane protein</topology>
    </subcellularLocation>
</comment>
<evidence type="ECO:0000313" key="8">
    <source>
        <dbReference type="EMBL" id="CAB3740125.1"/>
    </source>
</evidence>
<dbReference type="PANTHER" id="PTHR23508:SF10">
    <property type="entry name" value="CARBOXYLIC ACID TRANSPORTER PROTEIN HOMOLOG"/>
    <property type="match status" value="1"/>
</dbReference>
<dbReference type="InterPro" id="IPR036259">
    <property type="entry name" value="MFS_trans_sf"/>
</dbReference>
<keyword evidence="2 6" id="KW-0812">Transmembrane</keyword>